<dbReference type="AlphaFoldDB" id="A0A6G9D0Y0"/>
<gene>
    <name evidence="1" type="ORF">G9444_5499</name>
</gene>
<sequence length="95" mass="10316">MITKVIATAMIRTGAIWVARFDRFVNVRNDDVVAEKTAATATVTASIARVGLLTLSHKEGFAASLRSIGAWVFSRVVMPWLPVLLPMSVAAPEFE</sequence>
<dbReference type="RefSeq" id="WP_225320146.1">
    <property type="nucleotide sequence ID" value="NZ_CP050124.1"/>
</dbReference>
<dbReference type="Proteomes" id="UP000502345">
    <property type="component" value="Chromosome"/>
</dbReference>
<reference evidence="1 2" key="1">
    <citation type="submission" date="2020-03" db="EMBL/GenBank/DDBJ databases">
        <title>Screen low temperature-resistant strains for efficient degradation of petroleum hydrocarbons under the low temperature.</title>
        <authorList>
            <person name="Wang Y."/>
            <person name="Chen J."/>
        </authorList>
    </citation>
    <scope>NUCLEOTIDE SEQUENCE [LARGE SCALE GENOMIC DNA]</scope>
    <source>
        <strain evidence="1 2">KB1</strain>
    </source>
</reference>
<evidence type="ECO:0000313" key="2">
    <source>
        <dbReference type="Proteomes" id="UP000502345"/>
    </source>
</evidence>
<dbReference type="EMBL" id="CP050124">
    <property type="protein sequence ID" value="QIP42742.1"/>
    <property type="molecule type" value="Genomic_DNA"/>
</dbReference>
<evidence type="ECO:0000313" key="1">
    <source>
        <dbReference type="EMBL" id="QIP42742.1"/>
    </source>
</evidence>
<name>A0A6G9D0Y0_RHOER</name>
<proteinExistence type="predicted"/>
<protein>
    <submittedName>
        <fullName evidence="1">Uncharacterized protein</fullName>
    </submittedName>
</protein>
<accession>A0A6G9D0Y0</accession>
<organism evidence="1 2">
    <name type="scientific">Rhodococcus erythropolis</name>
    <name type="common">Arthrobacter picolinophilus</name>
    <dbReference type="NCBI Taxonomy" id="1833"/>
    <lineage>
        <taxon>Bacteria</taxon>
        <taxon>Bacillati</taxon>
        <taxon>Actinomycetota</taxon>
        <taxon>Actinomycetes</taxon>
        <taxon>Mycobacteriales</taxon>
        <taxon>Nocardiaceae</taxon>
        <taxon>Rhodococcus</taxon>
        <taxon>Rhodococcus erythropolis group</taxon>
    </lineage>
</organism>